<dbReference type="EMBL" id="JRKL02001635">
    <property type="protein sequence ID" value="KAF3962918.1"/>
    <property type="molecule type" value="Genomic_DNA"/>
</dbReference>
<proteinExistence type="predicted"/>
<dbReference type="OrthoDB" id="10390668at2759"/>
<accession>A0A8J4RH38</accession>
<evidence type="ECO:0000313" key="2">
    <source>
        <dbReference type="Proteomes" id="UP000737018"/>
    </source>
</evidence>
<name>A0A8J4RH38_9ROSI</name>
<dbReference type="Proteomes" id="UP000737018">
    <property type="component" value="Unassembled WGS sequence"/>
</dbReference>
<comment type="caution">
    <text evidence="1">The sequence shown here is derived from an EMBL/GenBank/DDBJ whole genome shotgun (WGS) entry which is preliminary data.</text>
</comment>
<sequence length="94" mass="10640">MLDKRRLGNLGETYHIIESVLVVVAFQISPGPMFRLSQLTTNKCPYFALDRSAYATNTLPVGGWGLLRIKHTACGWIWDPKDFEILETAVDMKI</sequence>
<evidence type="ECO:0000313" key="1">
    <source>
        <dbReference type="EMBL" id="KAF3962918.1"/>
    </source>
</evidence>
<organism evidence="1 2">
    <name type="scientific">Castanea mollissima</name>
    <name type="common">Chinese chestnut</name>
    <dbReference type="NCBI Taxonomy" id="60419"/>
    <lineage>
        <taxon>Eukaryota</taxon>
        <taxon>Viridiplantae</taxon>
        <taxon>Streptophyta</taxon>
        <taxon>Embryophyta</taxon>
        <taxon>Tracheophyta</taxon>
        <taxon>Spermatophyta</taxon>
        <taxon>Magnoliopsida</taxon>
        <taxon>eudicotyledons</taxon>
        <taxon>Gunneridae</taxon>
        <taxon>Pentapetalae</taxon>
        <taxon>rosids</taxon>
        <taxon>fabids</taxon>
        <taxon>Fagales</taxon>
        <taxon>Fagaceae</taxon>
        <taxon>Castanea</taxon>
    </lineage>
</organism>
<protein>
    <submittedName>
        <fullName evidence="1">Uncharacterized protein</fullName>
    </submittedName>
</protein>
<keyword evidence="2" id="KW-1185">Reference proteome</keyword>
<reference evidence="1" key="1">
    <citation type="submission" date="2020-03" db="EMBL/GenBank/DDBJ databases">
        <title>Castanea mollissima Vanexum genome sequencing.</title>
        <authorList>
            <person name="Staton M."/>
        </authorList>
    </citation>
    <scope>NUCLEOTIDE SEQUENCE</scope>
    <source>
        <tissue evidence="1">Leaf</tissue>
    </source>
</reference>
<dbReference type="AlphaFoldDB" id="A0A8J4RH38"/>
<gene>
    <name evidence="1" type="ORF">CMV_012636</name>
</gene>